<name>A0A1R1J2M4_9BURK</name>
<keyword evidence="1" id="KW-0732">Signal</keyword>
<evidence type="ECO:0000313" key="3">
    <source>
        <dbReference type="Proteomes" id="UP000187194"/>
    </source>
</evidence>
<accession>A0A1R1J2M4</accession>
<dbReference type="RefSeq" id="WP_076482240.1">
    <property type="nucleotide sequence ID" value="NZ_MTJZ01000065.1"/>
</dbReference>
<organism evidence="2 3">
    <name type="scientific">Burkholderia ubonensis</name>
    <dbReference type="NCBI Taxonomy" id="101571"/>
    <lineage>
        <taxon>Bacteria</taxon>
        <taxon>Pseudomonadati</taxon>
        <taxon>Pseudomonadota</taxon>
        <taxon>Betaproteobacteria</taxon>
        <taxon>Burkholderiales</taxon>
        <taxon>Burkholderiaceae</taxon>
        <taxon>Burkholderia</taxon>
        <taxon>Burkholderia cepacia complex</taxon>
    </lineage>
</organism>
<evidence type="ECO:0000256" key="1">
    <source>
        <dbReference type="SAM" id="SignalP"/>
    </source>
</evidence>
<evidence type="ECO:0000313" key="2">
    <source>
        <dbReference type="EMBL" id="OMG69496.1"/>
    </source>
</evidence>
<protein>
    <submittedName>
        <fullName evidence="2">Pilus assembly protein PilM</fullName>
    </submittedName>
</protein>
<dbReference type="Gene3D" id="3.30.1300.90">
    <property type="entry name" value="PilM protein, N-terminal domain"/>
    <property type="match status" value="1"/>
</dbReference>
<dbReference type="InterPro" id="IPR041883">
    <property type="entry name" value="PilM_N-ter"/>
</dbReference>
<dbReference type="Proteomes" id="UP000187194">
    <property type="component" value="Unassembled WGS sequence"/>
</dbReference>
<dbReference type="InterPro" id="IPR009987">
    <property type="entry name" value="IM_PilM"/>
</dbReference>
<comment type="caution">
    <text evidence="2">The sequence shown here is derived from an EMBL/GenBank/DDBJ whole genome shotgun (WGS) entry which is preliminary data.</text>
</comment>
<feature type="chain" id="PRO_5012887278" evidence="1">
    <location>
        <begin position="19"/>
        <end position="159"/>
    </location>
</feature>
<gene>
    <name evidence="2" type="ORF">BW685_31525</name>
</gene>
<dbReference type="AlphaFoldDB" id="A0A1R1J2M4"/>
<proteinExistence type="predicted"/>
<dbReference type="EMBL" id="MTJZ01000065">
    <property type="protein sequence ID" value="OMG69496.1"/>
    <property type="molecule type" value="Genomic_DNA"/>
</dbReference>
<dbReference type="Pfam" id="PF07419">
    <property type="entry name" value="PilM"/>
    <property type="match status" value="1"/>
</dbReference>
<feature type="signal peptide" evidence="1">
    <location>
        <begin position="1"/>
        <end position="18"/>
    </location>
</feature>
<reference evidence="2 3" key="1">
    <citation type="submission" date="2017-01" db="EMBL/GenBank/DDBJ databases">
        <title>Phylogeographic, genomic and meropenem susceptibility analysis of Burkholderia ubonensis.</title>
        <authorList>
            <person name="Price E.P."/>
            <person name="Sarovich D.S."/>
            <person name="Webb J.R."/>
            <person name="Hall C.M."/>
            <person name="Sahl J.W."/>
            <person name="Kaestli M."/>
            <person name="Mayo M."/>
            <person name="Harrington G."/>
            <person name="Baker A.L."/>
            <person name="Sidak-Loftis L.C."/>
            <person name="Lummis M."/>
            <person name="Schupp J.M."/>
            <person name="Gillece J.D."/>
            <person name="Tuanyok A."/>
            <person name="Warner J."/>
            <person name="Busch J.D."/>
            <person name="Keim P."/>
            <person name="Currie B.J."/>
            <person name="Wagner D.M."/>
        </authorList>
    </citation>
    <scope>NUCLEOTIDE SEQUENCE [LARGE SCALE GENOMIC DNA]</scope>
    <source>
        <strain evidence="2 3">A21</strain>
    </source>
</reference>
<sequence>MYALAAVLAFASIAAVYATLQGPSAIPALQPPRTAQALAEDLAIYRQAALDYARTHPGTRGAVSAKQLTFPSWYPGANPLWRNYIAGGTVVTYAWAQPPVNIAGEIATLADGSLLAGVAYRGAVVRAGYARSDLPSNGVPLPAGLRIADGVPVWMGQAY</sequence>